<comment type="similarity">
    <text evidence="7">Belongs to the binding-protein-dependent transport system permease family.</text>
</comment>
<dbReference type="Proteomes" id="UP001652445">
    <property type="component" value="Unassembled WGS sequence"/>
</dbReference>
<evidence type="ECO:0000256" key="1">
    <source>
        <dbReference type="ARBA" id="ARBA00004651"/>
    </source>
</evidence>
<evidence type="ECO:0000313" key="10">
    <source>
        <dbReference type="Proteomes" id="UP001652445"/>
    </source>
</evidence>
<evidence type="ECO:0000256" key="3">
    <source>
        <dbReference type="ARBA" id="ARBA00022475"/>
    </source>
</evidence>
<feature type="transmembrane region" description="Helical" evidence="7">
    <location>
        <begin position="262"/>
        <end position="287"/>
    </location>
</feature>
<dbReference type="EMBL" id="JAOQIO010000009">
    <property type="protein sequence ID" value="MCU6791555.1"/>
    <property type="molecule type" value="Genomic_DNA"/>
</dbReference>
<dbReference type="SUPFAM" id="SSF161098">
    <property type="entry name" value="MetI-like"/>
    <property type="match status" value="1"/>
</dbReference>
<feature type="transmembrane region" description="Helical" evidence="7">
    <location>
        <begin position="202"/>
        <end position="227"/>
    </location>
</feature>
<dbReference type="RefSeq" id="WP_262683092.1">
    <property type="nucleotide sequence ID" value="NZ_JAOQIO010000009.1"/>
</dbReference>
<organism evidence="9 10">
    <name type="scientific">Paenibacillus baimaensis</name>
    <dbReference type="NCBI Taxonomy" id="2982185"/>
    <lineage>
        <taxon>Bacteria</taxon>
        <taxon>Bacillati</taxon>
        <taxon>Bacillota</taxon>
        <taxon>Bacilli</taxon>
        <taxon>Bacillales</taxon>
        <taxon>Paenibacillaceae</taxon>
        <taxon>Paenibacillus</taxon>
    </lineage>
</organism>
<dbReference type="InterPro" id="IPR000515">
    <property type="entry name" value="MetI-like"/>
</dbReference>
<dbReference type="PROSITE" id="PS50928">
    <property type="entry name" value="ABC_TM1"/>
    <property type="match status" value="1"/>
</dbReference>
<evidence type="ECO:0000256" key="7">
    <source>
        <dbReference type="RuleBase" id="RU363032"/>
    </source>
</evidence>
<feature type="transmembrane region" description="Helical" evidence="7">
    <location>
        <begin position="107"/>
        <end position="127"/>
    </location>
</feature>
<sequence length="292" mass="33045">MEKMLRNKWTISFFVFPALLIYMYVLPIPIIKSIYYSFFDWNLIGTQIFVGLKNYSDLFINDNIFMMSLKNTLIFSFGCIVLQLPLAFLLANLLNSGVRAVNFFRNVYFFPVIISGTSVGLLFLFIFHSDMGLLNMMIRVLGYTGFDKDWLSDSKFAIYGPIIALSWQYFGYHMVIYLTGMSTISKDTFESAKIDGVNGAQMLLHITLPLIKPFIIISLVLCLTGSVKAFDTVISLTGGGPAHHSDVLALHMYNTAFVQMRYGYGSAVAVVLLMMNIIFSVTLSIFARERRS</sequence>
<evidence type="ECO:0000256" key="5">
    <source>
        <dbReference type="ARBA" id="ARBA00022989"/>
    </source>
</evidence>
<keyword evidence="2 7" id="KW-0813">Transport</keyword>
<keyword evidence="10" id="KW-1185">Reference proteome</keyword>
<protein>
    <submittedName>
        <fullName evidence="9">Sugar ABC transporter permease</fullName>
    </submittedName>
</protein>
<feature type="transmembrane region" description="Helical" evidence="7">
    <location>
        <begin position="156"/>
        <end position="181"/>
    </location>
</feature>
<reference evidence="9 10" key="1">
    <citation type="submission" date="2022-09" db="EMBL/GenBank/DDBJ databases">
        <authorList>
            <person name="Han X.L."/>
            <person name="Wang Q."/>
            <person name="Lu T."/>
        </authorList>
    </citation>
    <scope>NUCLEOTIDE SEQUENCE [LARGE SCALE GENOMIC DNA]</scope>
    <source>
        <strain evidence="9 10">WQ 127069</strain>
    </source>
</reference>
<dbReference type="PANTHER" id="PTHR30193">
    <property type="entry name" value="ABC TRANSPORTER PERMEASE PROTEIN"/>
    <property type="match status" value="1"/>
</dbReference>
<keyword evidence="5 7" id="KW-1133">Transmembrane helix</keyword>
<comment type="caution">
    <text evidence="9">The sequence shown here is derived from an EMBL/GenBank/DDBJ whole genome shotgun (WGS) entry which is preliminary data.</text>
</comment>
<dbReference type="PANTHER" id="PTHR30193:SF37">
    <property type="entry name" value="INNER MEMBRANE ABC TRANSPORTER PERMEASE PROTEIN YCJO"/>
    <property type="match status" value="1"/>
</dbReference>
<feature type="domain" description="ABC transmembrane type-1" evidence="8">
    <location>
        <begin position="69"/>
        <end position="283"/>
    </location>
</feature>
<evidence type="ECO:0000256" key="6">
    <source>
        <dbReference type="ARBA" id="ARBA00023136"/>
    </source>
</evidence>
<feature type="transmembrane region" description="Helical" evidence="7">
    <location>
        <begin position="73"/>
        <end position="95"/>
    </location>
</feature>
<feature type="transmembrane region" description="Helical" evidence="7">
    <location>
        <begin position="12"/>
        <end position="31"/>
    </location>
</feature>
<evidence type="ECO:0000313" key="9">
    <source>
        <dbReference type="EMBL" id="MCU6791555.1"/>
    </source>
</evidence>
<accession>A0ABT2UAA1</accession>
<evidence type="ECO:0000256" key="2">
    <source>
        <dbReference type="ARBA" id="ARBA00022448"/>
    </source>
</evidence>
<comment type="subcellular location">
    <subcellularLocation>
        <location evidence="1 7">Cell membrane</location>
        <topology evidence="1 7">Multi-pass membrane protein</topology>
    </subcellularLocation>
</comment>
<proteinExistence type="inferred from homology"/>
<dbReference type="Gene3D" id="1.10.3720.10">
    <property type="entry name" value="MetI-like"/>
    <property type="match status" value="1"/>
</dbReference>
<name>A0ABT2UAA1_9BACL</name>
<dbReference type="InterPro" id="IPR051393">
    <property type="entry name" value="ABC_transporter_permease"/>
</dbReference>
<evidence type="ECO:0000256" key="4">
    <source>
        <dbReference type="ARBA" id="ARBA00022692"/>
    </source>
</evidence>
<dbReference type="CDD" id="cd06261">
    <property type="entry name" value="TM_PBP2"/>
    <property type="match status" value="1"/>
</dbReference>
<keyword evidence="3" id="KW-1003">Cell membrane</keyword>
<dbReference type="InterPro" id="IPR035906">
    <property type="entry name" value="MetI-like_sf"/>
</dbReference>
<dbReference type="Pfam" id="PF00528">
    <property type="entry name" value="BPD_transp_1"/>
    <property type="match status" value="1"/>
</dbReference>
<keyword evidence="4 7" id="KW-0812">Transmembrane</keyword>
<gene>
    <name evidence="9" type="ORF">OB236_05360</name>
</gene>
<evidence type="ECO:0000259" key="8">
    <source>
        <dbReference type="PROSITE" id="PS50928"/>
    </source>
</evidence>
<keyword evidence="6 7" id="KW-0472">Membrane</keyword>